<dbReference type="GO" id="GO:0003735">
    <property type="term" value="F:structural constituent of ribosome"/>
    <property type="evidence" value="ECO:0007669"/>
    <property type="project" value="InterPro"/>
</dbReference>
<evidence type="ECO:0000256" key="2">
    <source>
        <dbReference type="ARBA" id="ARBA00022980"/>
    </source>
</evidence>
<dbReference type="RefSeq" id="WP_115585455.1">
    <property type="nucleotide sequence ID" value="NZ_CP025544.1"/>
</dbReference>
<name>A0A345ZAX3_9BACT</name>
<keyword evidence="8" id="KW-1185">Reference proteome</keyword>
<evidence type="ECO:0000256" key="1">
    <source>
        <dbReference type="ARBA" id="ARBA00008777"/>
    </source>
</evidence>
<evidence type="ECO:0000256" key="3">
    <source>
        <dbReference type="ARBA" id="ARBA00023274"/>
    </source>
</evidence>
<comment type="similarity">
    <text evidence="1 5">Belongs to the bacterial ribosomal protein bL17 family.</text>
</comment>
<sequence>MRHLSGKKKLNMKGSYRKAFLRNQVIHFINFGHITSTTATIKEVRRLAEKLVTIAREGNEFNPRRRALAMLPYSQDALLKLFKEIAPQYVDRPGGYTRIMPLGKRQSDTASMSRLQWV</sequence>
<evidence type="ECO:0000256" key="4">
    <source>
        <dbReference type="ARBA" id="ARBA00035494"/>
    </source>
</evidence>
<dbReference type="Gene3D" id="3.90.1030.10">
    <property type="entry name" value="Ribosomal protein L17"/>
    <property type="match status" value="1"/>
</dbReference>
<evidence type="ECO:0000313" key="7">
    <source>
        <dbReference type="EMBL" id="AXK60440.1"/>
    </source>
</evidence>
<dbReference type="PANTHER" id="PTHR14413">
    <property type="entry name" value="RIBOSOMAL PROTEIN L17"/>
    <property type="match status" value="1"/>
</dbReference>
<dbReference type="SUPFAM" id="SSF64263">
    <property type="entry name" value="Prokaryotic ribosomal protein L17"/>
    <property type="match status" value="1"/>
</dbReference>
<accession>A0A345ZAX3</accession>
<dbReference type="OrthoDB" id="9809073at2"/>
<evidence type="ECO:0000256" key="6">
    <source>
        <dbReference type="RuleBase" id="RU000661"/>
    </source>
</evidence>
<proteinExistence type="inferred from homology"/>
<evidence type="ECO:0000313" key="8">
    <source>
        <dbReference type="Proteomes" id="UP000254834"/>
    </source>
</evidence>
<gene>
    <name evidence="7" type="primary">rplQ</name>
    <name evidence="7" type="ORF">C0J27_01605</name>
</gene>
<reference evidence="7 8" key="1">
    <citation type="submission" date="2017-12" db="EMBL/GenBank/DDBJ databases">
        <title>Chromulinavorax destructans is a abundant pathogen of dominant heterotrophic picoflagllates.</title>
        <authorList>
            <person name="Deeg C.M."/>
            <person name="Zimmer M."/>
            <person name="Suttle C.A."/>
        </authorList>
    </citation>
    <scope>NUCLEOTIDE SEQUENCE [LARGE SCALE GENOMIC DNA]</scope>
    <source>
        <strain evidence="7 8">SeV1</strain>
    </source>
</reference>
<dbReference type="PANTHER" id="PTHR14413:SF16">
    <property type="entry name" value="LARGE RIBOSOMAL SUBUNIT PROTEIN BL17M"/>
    <property type="match status" value="1"/>
</dbReference>
<protein>
    <recommendedName>
        <fullName evidence="4 6">50S ribosomal protein L17</fullName>
    </recommendedName>
</protein>
<dbReference type="Proteomes" id="UP000254834">
    <property type="component" value="Chromosome"/>
</dbReference>
<keyword evidence="2 5" id="KW-0689">Ribosomal protein</keyword>
<dbReference type="GO" id="GO:0006412">
    <property type="term" value="P:translation"/>
    <property type="evidence" value="ECO:0007669"/>
    <property type="project" value="InterPro"/>
</dbReference>
<dbReference type="GO" id="GO:0015934">
    <property type="term" value="C:large ribosomal subunit"/>
    <property type="evidence" value="ECO:0007669"/>
    <property type="project" value="TreeGrafter"/>
</dbReference>
<dbReference type="Pfam" id="PF01196">
    <property type="entry name" value="Ribosomal_L17"/>
    <property type="match status" value="1"/>
</dbReference>
<keyword evidence="3 5" id="KW-0687">Ribonucleoprotein</keyword>
<dbReference type="InterPro" id="IPR000456">
    <property type="entry name" value="Ribosomal_bL17"/>
</dbReference>
<dbReference type="KEGG" id="cdes:C0J27_01605"/>
<dbReference type="AlphaFoldDB" id="A0A345ZAX3"/>
<evidence type="ECO:0000256" key="5">
    <source>
        <dbReference type="RuleBase" id="RU000660"/>
    </source>
</evidence>
<dbReference type="InterPro" id="IPR036373">
    <property type="entry name" value="Ribosomal_bL17_sf"/>
</dbReference>
<dbReference type="EMBL" id="CP025544">
    <property type="protein sequence ID" value="AXK60440.1"/>
    <property type="molecule type" value="Genomic_DNA"/>
</dbReference>
<dbReference type="NCBIfam" id="TIGR00059">
    <property type="entry name" value="L17"/>
    <property type="match status" value="1"/>
</dbReference>
<organism evidence="7 8">
    <name type="scientific">Candidatus Chromulinivorax destructor</name>
    <dbReference type="NCBI Taxonomy" id="2066483"/>
    <lineage>
        <taxon>Bacteria</taxon>
        <taxon>Candidatus Babelota</taxon>
        <taxon>Candidatus Babeliae</taxon>
        <taxon>Candidatus Babeliales</taxon>
        <taxon>Candidatus Chromulinivoraceae</taxon>
        <taxon>Candidatus Chromulinivorax</taxon>
    </lineage>
</organism>